<dbReference type="AlphaFoldDB" id="A0A9D4NEZ8"/>
<dbReference type="GO" id="GO:0016020">
    <property type="term" value="C:membrane"/>
    <property type="evidence" value="ECO:0007669"/>
    <property type="project" value="UniProtKB-SubCell"/>
</dbReference>
<organism evidence="11 12">
    <name type="scientific">Dreissena polymorpha</name>
    <name type="common">Zebra mussel</name>
    <name type="synonym">Mytilus polymorpha</name>
    <dbReference type="NCBI Taxonomy" id="45954"/>
    <lineage>
        <taxon>Eukaryota</taxon>
        <taxon>Metazoa</taxon>
        <taxon>Spiralia</taxon>
        <taxon>Lophotrochozoa</taxon>
        <taxon>Mollusca</taxon>
        <taxon>Bivalvia</taxon>
        <taxon>Autobranchia</taxon>
        <taxon>Heteroconchia</taxon>
        <taxon>Euheterodonta</taxon>
        <taxon>Imparidentia</taxon>
        <taxon>Neoheterodontei</taxon>
        <taxon>Myida</taxon>
        <taxon>Dreissenoidea</taxon>
        <taxon>Dreissenidae</taxon>
        <taxon>Dreissena</taxon>
    </lineage>
</organism>
<evidence type="ECO:0000256" key="1">
    <source>
        <dbReference type="ARBA" id="ARBA00004141"/>
    </source>
</evidence>
<evidence type="ECO:0000256" key="5">
    <source>
        <dbReference type="ARBA" id="ARBA00023136"/>
    </source>
</evidence>
<evidence type="ECO:0000256" key="3">
    <source>
        <dbReference type="ARBA" id="ARBA00022989"/>
    </source>
</evidence>
<evidence type="ECO:0000256" key="4">
    <source>
        <dbReference type="ARBA" id="ARBA00023040"/>
    </source>
</evidence>
<gene>
    <name evidence="11" type="ORF">DPMN_016642</name>
</gene>
<dbReference type="InterPro" id="IPR000276">
    <property type="entry name" value="GPCR_Rhodpsn"/>
</dbReference>
<dbReference type="Gene3D" id="1.20.1070.10">
    <property type="entry name" value="Rhodopsin 7-helix transmembrane proteins"/>
    <property type="match status" value="1"/>
</dbReference>
<dbReference type="EMBL" id="JAIWYP010000001">
    <property type="protein sequence ID" value="KAH3892524.1"/>
    <property type="molecule type" value="Genomic_DNA"/>
</dbReference>
<dbReference type="PANTHER" id="PTHR24235:SF12">
    <property type="entry name" value="G-PROTEIN COUPLED RECEPTORS FAMILY 1 PROFILE DOMAIN-CONTAINING PROTEIN"/>
    <property type="match status" value="1"/>
</dbReference>
<comment type="caution">
    <text evidence="11">The sequence shown here is derived from an EMBL/GenBank/DDBJ whole genome shotgun (WGS) entry which is preliminary data.</text>
</comment>
<evidence type="ECO:0000313" key="12">
    <source>
        <dbReference type="Proteomes" id="UP000828390"/>
    </source>
</evidence>
<name>A0A9D4NEZ8_DREPO</name>
<comment type="subcellular location">
    <subcellularLocation>
        <location evidence="1">Membrane</location>
        <topology evidence="1">Multi-pass membrane protein</topology>
    </subcellularLocation>
</comment>
<dbReference type="PRINTS" id="PR00237">
    <property type="entry name" value="GPCRRHODOPSN"/>
</dbReference>
<evidence type="ECO:0000256" key="6">
    <source>
        <dbReference type="ARBA" id="ARBA00023170"/>
    </source>
</evidence>
<keyword evidence="7" id="KW-0807">Transducer</keyword>
<evidence type="ECO:0000256" key="7">
    <source>
        <dbReference type="ARBA" id="ARBA00023224"/>
    </source>
</evidence>
<keyword evidence="6" id="KW-0675">Receptor</keyword>
<accession>A0A9D4NEZ8</accession>
<dbReference type="PANTHER" id="PTHR24235">
    <property type="entry name" value="NEUROPEPTIDE Y RECEPTOR"/>
    <property type="match status" value="1"/>
</dbReference>
<keyword evidence="3 9" id="KW-1133">Transmembrane helix</keyword>
<evidence type="ECO:0000256" key="9">
    <source>
        <dbReference type="SAM" id="Phobius"/>
    </source>
</evidence>
<dbReference type="InterPro" id="IPR017452">
    <property type="entry name" value="GPCR_Rhodpsn_7TM"/>
</dbReference>
<dbReference type="GO" id="GO:0004930">
    <property type="term" value="F:G protein-coupled receptor activity"/>
    <property type="evidence" value="ECO:0007669"/>
    <property type="project" value="UniProtKB-KW"/>
</dbReference>
<dbReference type="SUPFAM" id="SSF81321">
    <property type="entry name" value="Family A G protein-coupled receptor-like"/>
    <property type="match status" value="1"/>
</dbReference>
<dbReference type="Pfam" id="PF00001">
    <property type="entry name" value="7tm_1"/>
    <property type="match status" value="1"/>
</dbReference>
<evidence type="ECO:0000256" key="8">
    <source>
        <dbReference type="SAM" id="MobiDB-lite"/>
    </source>
</evidence>
<keyword evidence="5 9" id="KW-0472">Membrane</keyword>
<feature type="region of interest" description="Disordered" evidence="8">
    <location>
        <begin position="138"/>
        <end position="175"/>
    </location>
</feature>
<reference evidence="11" key="1">
    <citation type="journal article" date="2019" name="bioRxiv">
        <title>The Genome of the Zebra Mussel, Dreissena polymorpha: A Resource for Invasive Species Research.</title>
        <authorList>
            <person name="McCartney M.A."/>
            <person name="Auch B."/>
            <person name="Kono T."/>
            <person name="Mallez S."/>
            <person name="Zhang Y."/>
            <person name="Obille A."/>
            <person name="Becker A."/>
            <person name="Abrahante J.E."/>
            <person name="Garbe J."/>
            <person name="Badalamenti J.P."/>
            <person name="Herman A."/>
            <person name="Mangelson H."/>
            <person name="Liachko I."/>
            <person name="Sullivan S."/>
            <person name="Sone E.D."/>
            <person name="Koren S."/>
            <person name="Silverstein K.A.T."/>
            <person name="Beckman K.B."/>
            <person name="Gohl D.M."/>
        </authorList>
    </citation>
    <scope>NUCLEOTIDE SEQUENCE</scope>
    <source>
        <strain evidence="11">Duluth1</strain>
        <tissue evidence="11">Whole animal</tissue>
    </source>
</reference>
<reference evidence="11" key="2">
    <citation type="submission" date="2020-11" db="EMBL/GenBank/DDBJ databases">
        <authorList>
            <person name="McCartney M.A."/>
            <person name="Auch B."/>
            <person name="Kono T."/>
            <person name="Mallez S."/>
            <person name="Becker A."/>
            <person name="Gohl D.M."/>
            <person name="Silverstein K.A.T."/>
            <person name="Koren S."/>
            <person name="Bechman K.B."/>
            <person name="Herman A."/>
            <person name="Abrahante J.E."/>
            <person name="Garbe J."/>
        </authorList>
    </citation>
    <scope>NUCLEOTIDE SEQUENCE</scope>
    <source>
        <strain evidence="11">Duluth1</strain>
        <tissue evidence="11">Whole animal</tissue>
    </source>
</reference>
<keyword evidence="12" id="KW-1185">Reference proteome</keyword>
<proteinExistence type="predicted"/>
<evidence type="ECO:0000259" key="10">
    <source>
        <dbReference type="PROSITE" id="PS50262"/>
    </source>
</evidence>
<evidence type="ECO:0000256" key="2">
    <source>
        <dbReference type="ARBA" id="ARBA00022692"/>
    </source>
</evidence>
<evidence type="ECO:0000313" key="11">
    <source>
        <dbReference type="EMBL" id="KAH3892524.1"/>
    </source>
</evidence>
<feature type="domain" description="G-protein coupled receptors family 1 profile" evidence="10">
    <location>
        <begin position="58"/>
        <end position="116"/>
    </location>
</feature>
<sequence>MELIDSHVLVRNVAVIPNDSQYDLSSLAYPGNLTNVPIWEMAIKITFYIILMMCSLLGNILIIIVVVRSKRMQTTTNYFIVNLAISDLLVTACCSWVRLVDELTEGWVLGNIFCKLNSFAQGRRKTTTGEAWYGIARGGVRGSPKPNPNPNPTPNPNPYPNPFLGVSPLTMPRPL</sequence>
<keyword evidence="4" id="KW-0297">G-protein coupled receptor</keyword>
<keyword evidence="2 9" id="KW-0812">Transmembrane</keyword>
<dbReference type="Proteomes" id="UP000828390">
    <property type="component" value="Unassembled WGS sequence"/>
</dbReference>
<dbReference type="PROSITE" id="PS50262">
    <property type="entry name" value="G_PROTEIN_RECEP_F1_2"/>
    <property type="match status" value="1"/>
</dbReference>
<feature type="compositionally biased region" description="Pro residues" evidence="8">
    <location>
        <begin position="145"/>
        <end position="161"/>
    </location>
</feature>
<feature type="transmembrane region" description="Helical" evidence="9">
    <location>
        <begin position="45"/>
        <end position="67"/>
    </location>
</feature>
<protein>
    <recommendedName>
        <fullName evidence="10">G-protein coupled receptors family 1 profile domain-containing protein</fullName>
    </recommendedName>
</protein>